<evidence type="ECO:0000313" key="7">
    <source>
        <dbReference type="EMBL" id="GAA0730480.1"/>
    </source>
</evidence>
<evidence type="ECO:0000256" key="3">
    <source>
        <dbReference type="ARBA" id="ARBA00022898"/>
    </source>
</evidence>
<evidence type="ECO:0000256" key="4">
    <source>
        <dbReference type="ARBA" id="ARBA00023239"/>
    </source>
</evidence>
<dbReference type="PANTHER" id="PTHR43525:SF1">
    <property type="entry name" value="PROTEIN MALY"/>
    <property type="match status" value="1"/>
</dbReference>
<dbReference type="CDD" id="cd00609">
    <property type="entry name" value="AAT_like"/>
    <property type="match status" value="1"/>
</dbReference>
<dbReference type="PANTHER" id="PTHR43525">
    <property type="entry name" value="PROTEIN MALY"/>
    <property type="match status" value="1"/>
</dbReference>
<name>A0ABP3UG17_9CLOT</name>
<evidence type="ECO:0000256" key="5">
    <source>
        <dbReference type="ARBA" id="ARBA00037974"/>
    </source>
</evidence>
<evidence type="ECO:0000256" key="1">
    <source>
        <dbReference type="ARBA" id="ARBA00001933"/>
    </source>
</evidence>
<organism evidence="7 8">
    <name type="scientific">Clostridium malenominatum</name>
    <dbReference type="NCBI Taxonomy" id="1539"/>
    <lineage>
        <taxon>Bacteria</taxon>
        <taxon>Bacillati</taxon>
        <taxon>Bacillota</taxon>
        <taxon>Clostridia</taxon>
        <taxon>Eubacteriales</taxon>
        <taxon>Clostridiaceae</taxon>
        <taxon>Clostridium</taxon>
    </lineage>
</organism>
<dbReference type="InterPro" id="IPR015424">
    <property type="entry name" value="PyrdxlP-dep_Trfase"/>
</dbReference>
<accession>A0ABP3UG17</accession>
<protein>
    <recommendedName>
        <fullName evidence="2">cysteine-S-conjugate beta-lyase</fullName>
        <ecNumber evidence="2">4.4.1.13</ecNumber>
    </recommendedName>
</protein>
<gene>
    <name evidence="7" type="ORF">GCM10008905_31850</name>
</gene>
<dbReference type="InterPro" id="IPR051798">
    <property type="entry name" value="Class-II_PLP-Dep_Aminotrans"/>
</dbReference>
<evidence type="ECO:0000256" key="2">
    <source>
        <dbReference type="ARBA" id="ARBA00012224"/>
    </source>
</evidence>
<dbReference type="Pfam" id="PF00155">
    <property type="entry name" value="Aminotran_1_2"/>
    <property type="match status" value="1"/>
</dbReference>
<keyword evidence="3" id="KW-0663">Pyridoxal phosphate</keyword>
<dbReference type="InterPro" id="IPR027619">
    <property type="entry name" value="C-S_lyase_PatB-like"/>
</dbReference>
<dbReference type="EC" id="4.4.1.13" evidence="2"/>
<dbReference type="InterPro" id="IPR004839">
    <property type="entry name" value="Aminotransferase_I/II_large"/>
</dbReference>
<dbReference type="Gene3D" id="3.90.1150.10">
    <property type="entry name" value="Aspartate Aminotransferase, domain 1"/>
    <property type="match status" value="1"/>
</dbReference>
<evidence type="ECO:0000313" key="8">
    <source>
        <dbReference type="Proteomes" id="UP001500339"/>
    </source>
</evidence>
<dbReference type="SUPFAM" id="SSF53383">
    <property type="entry name" value="PLP-dependent transferases"/>
    <property type="match status" value="1"/>
</dbReference>
<evidence type="ECO:0000259" key="6">
    <source>
        <dbReference type="Pfam" id="PF00155"/>
    </source>
</evidence>
<dbReference type="Proteomes" id="UP001500339">
    <property type="component" value="Unassembled WGS sequence"/>
</dbReference>
<dbReference type="EMBL" id="BAAACF010000012">
    <property type="protein sequence ID" value="GAA0730480.1"/>
    <property type="molecule type" value="Genomic_DNA"/>
</dbReference>
<keyword evidence="4" id="KW-0456">Lyase</keyword>
<dbReference type="InterPro" id="IPR015421">
    <property type="entry name" value="PyrdxlP-dep_Trfase_major"/>
</dbReference>
<sequence>MFDEKVTRLGTNSIKWDRYNNEDIIAMGTADMDFMSPPSVTEALISRAKVGMFAYELISDSYYNAIIDWYAQMYNWNIKKEWLSSSPGIWAGIRICIDSFTMPGDKIIVHSPTFHPIIDIIEQSGRSLVTNSLVLKDGYYSLDFEDFENKIANNVKMFILINPQNPSGRVFTNEELIRIGEICNKYKVLVISDEVHGGVVFVGHKHIPYASISEEFAKNSIVITAASKAFNLQGMTHGILIIPNKHLRNIYQTALTGYDFDFATNVFSLAAVEAAYRYGRPWLDELITYLQCNLLYLIEYFEVNIPKIKVIKPEGSYMVWLDCRELKMNEDELETFFMIKAKVALTFGSSFGKDGEGFVRINIACSRNILKEALERIKGAVNSII</sequence>
<dbReference type="InterPro" id="IPR015422">
    <property type="entry name" value="PyrdxlP-dep_Trfase_small"/>
</dbReference>
<keyword evidence="8" id="KW-1185">Reference proteome</keyword>
<comment type="cofactor">
    <cofactor evidence="1">
        <name>pyridoxal 5'-phosphate</name>
        <dbReference type="ChEBI" id="CHEBI:597326"/>
    </cofactor>
</comment>
<comment type="similarity">
    <text evidence="5">Belongs to the class-II pyridoxal-phosphate-dependent aminotransferase family. MalY/PatB cystathionine beta-lyase subfamily.</text>
</comment>
<keyword evidence="7" id="KW-0032">Aminotransferase</keyword>
<comment type="caution">
    <text evidence="7">The sequence shown here is derived from an EMBL/GenBank/DDBJ whole genome shotgun (WGS) entry which is preliminary data.</text>
</comment>
<keyword evidence="7" id="KW-0808">Transferase</keyword>
<proteinExistence type="inferred from homology"/>
<dbReference type="GO" id="GO:0008483">
    <property type="term" value="F:transaminase activity"/>
    <property type="evidence" value="ECO:0007669"/>
    <property type="project" value="UniProtKB-KW"/>
</dbReference>
<dbReference type="NCBIfam" id="TIGR04350">
    <property type="entry name" value="C_S_lyase_PatB"/>
    <property type="match status" value="1"/>
</dbReference>
<feature type="domain" description="Aminotransferase class I/classII large" evidence="6">
    <location>
        <begin position="23"/>
        <end position="377"/>
    </location>
</feature>
<dbReference type="Gene3D" id="3.40.640.10">
    <property type="entry name" value="Type I PLP-dependent aspartate aminotransferase-like (Major domain)"/>
    <property type="match status" value="1"/>
</dbReference>
<reference evidence="8" key="1">
    <citation type="journal article" date="2019" name="Int. J. Syst. Evol. Microbiol.">
        <title>The Global Catalogue of Microorganisms (GCM) 10K type strain sequencing project: providing services to taxonomists for standard genome sequencing and annotation.</title>
        <authorList>
            <consortium name="The Broad Institute Genomics Platform"/>
            <consortium name="The Broad Institute Genome Sequencing Center for Infectious Disease"/>
            <person name="Wu L."/>
            <person name="Ma J."/>
        </authorList>
    </citation>
    <scope>NUCLEOTIDE SEQUENCE [LARGE SCALE GENOMIC DNA]</scope>
    <source>
        <strain evidence="8">JCM 1405</strain>
    </source>
</reference>